<dbReference type="Pfam" id="PF07495">
    <property type="entry name" value="Y_Y_Y"/>
    <property type="match status" value="1"/>
</dbReference>
<organism evidence="4 5">
    <name type="scientific">Undibacterium flavidum</name>
    <dbReference type="NCBI Taxonomy" id="2762297"/>
    <lineage>
        <taxon>Bacteria</taxon>
        <taxon>Pseudomonadati</taxon>
        <taxon>Pseudomonadota</taxon>
        <taxon>Betaproteobacteria</taxon>
        <taxon>Burkholderiales</taxon>
        <taxon>Oxalobacteraceae</taxon>
        <taxon>Undibacterium</taxon>
    </lineage>
</organism>
<dbReference type="PANTHER" id="PTHR45138">
    <property type="entry name" value="REGULATORY COMPONENTS OF SENSORY TRANSDUCTION SYSTEM"/>
    <property type="match status" value="1"/>
</dbReference>
<evidence type="ECO:0000313" key="4">
    <source>
        <dbReference type="EMBL" id="MBC3872778.1"/>
    </source>
</evidence>
<dbReference type="Gene3D" id="2.60.40.10">
    <property type="entry name" value="Immunoglobulins"/>
    <property type="match status" value="1"/>
</dbReference>
<dbReference type="CDD" id="cd01949">
    <property type="entry name" value="GGDEF"/>
    <property type="match status" value="1"/>
</dbReference>
<dbReference type="Gene3D" id="2.130.10.10">
    <property type="entry name" value="YVTN repeat-like/Quinoprotein amine dehydrogenase"/>
    <property type="match status" value="3"/>
</dbReference>
<dbReference type="InterPro" id="IPR050469">
    <property type="entry name" value="Diguanylate_Cyclase"/>
</dbReference>
<accession>A0ABR6Y834</accession>
<evidence type="ECO:0000259" key="3">
    <source>
        <dbReference type="PROSITE" id="PS50887"/>
    </source>
</evidence>
<dbReference type="SMART" id="SM00267">
    <property type="entry name" value="GGDEF"/>
    <property type="match status" value="1"/>
</dbReference>
<dbReference type="RefSeq" id="WP_186940823.1">
    <property type="nucleotide sequence ID" value="NZ_JACOGA010000003.1"/>
</dbReference>
<evidence type="ECO:0000256" key="2">
    <source>
        <dbReference type="SAM" id="Phobius"/>
    </source>
</evidence>
<evidence type="ECO:0000256" key="1">
    <source>
        <dbReference type="ARBA" id="ARBA00012528"/>
    </source>
</evidence>
<dbReference type="InterPro" id="IPR000160">
    <property type="entry name" value="GGDEF_dom"/>
</dbReference>
<dbReference type="EC" id="2.7.7.65" evidence="1"/>
<dbReference type="Gene3D" id="3.30.70.270">
    <property type="match status" value="1"/>
</dbReference>
<gene>
    <name evidence="4" type="ORF">H8K55_04195</name>
</gene>
<dbReference type="PROSITE" id="PS50887">
    <property type="entry name" value="GGDEF"/>
    <property type="match status" value="1"/>
</dbReference>
<dbReference type="InterPro" id="IPR029787">
    <property type="entry name" value="Nucleotide_cyclase"/>
</dbReference>
<dbReference type="InterPro" id="IPR013783">
    <property type="entry name" value="Ig-like_fold"/>
</dbReference>
<dbReference type="SUPFAM" id="SSF55073">
    <property type="entry name" value="Nucleotide cyclase"/>
    <property type="match status" value="1"/>
</dbReference>
<feature type="transmembrane region" description="Helical" evidence="2">
    <location>
        <begin position="866"/>
        <end position="887"/>
    </location>
</feature>
<comment type="caution">
    <text evidence="4">The sequence shown here is derived from an EMBL/GenBank/DDBJ whole genome shotgun (WGS) entry which is preliminary data.</text>
</comment>
<dbReference type="InterPro" id="IPR043128">
    <property type="entry name" value="Rev_trsase/Diguanyl_cyclase"/>
</dbReference>
<dbReference type="InterPro" id="IPR011123">
    <property type="entry name" value="Y_Y_Y"/>
</dbReference>
<sequence length="1142" mass="127765">MYRLHRSRIKNKLHENKLHKNKLIDKDLIIQACLIFLLSVASFISFIDSAHAANSETTTATKNDKVAHPIVSSPVVSPPLVSPPFVGAPFISNFDAKTYKAHGQNWVSVQDRRGILYFGNSNGIIEFDGQRWQAVIITGNPMVRSLAVASDGTIFYGSVGDFGYLRATDSGQVMAVSLRDKLPKDEAVFNDVWQVENTKQGVVFLTRSRIFRFDQGQLTAIAGRFASSQAAVLNGTLIFADIDHGISLLDGDKVVPIPQLAGVFNRKRVMMAAFGPHELLVGRLAGDFCLIDLAPLWNATTKSYDVNRTVSNLVRPMPTEVDALLNENNMFLYKVLPIDGDTFAISTVKAGVLILDRTGKVLRAINKNAGLMDNTVAGIMLDRHKNLWASTNSGISHIELSVPQMLFSAKNGLEGTSITVAYYQDQFYVSTFQDIYTQSPFKYSLKNDVPQFSPLREGTSEIWQFLEVSGDLMAASGRGLYRIRGDRAEYINESSGNAYSLGTTPRWPDHLFVGLMGGVEIFKRNAGQWQRIARMDGVKDNIRRITTDANGDLWLNTEVQGLLRVHFDGDKVNRVKTHRIGLAHGLPDLTAGRTILFGKDLMLVTPKGIMSAKIAPWQEGDADVDATRFAPDARFGSQFSDGTLEVSDLIEDRAGGVYLKTTDGIFALHKKTSVGELQPSATQSAANYAVDGNAFRGVTSADDALFAHPLGGVWMPGEVLTRVEPTAKKNYGQDFLALIRRVTTTGKHLIFSGSFAEAGSSIPNAATVFQTLQSKQQVLQLPYDKNALIFEFAATFFEKPGSLRFQYQLEGFDQQWSEWDAATAKEYTNIPEGQYRFKVRAKNIYGVQTQEAIYAFQILPPWYRSWWAYILWIALAAFLIWGVAHFYSLRLKREKIHLEELVAERTRQLREASLTDPLTGLRNRRFLSEVLHNDVQAFISYKNYVLQASINRASMTGREVFALYLLDMDHFKQINDTYGHEAGDMLLKQFSQILNESVRKDDVVVRLGGEEFLVVLKKTDPDYIHHFAQKLLKKVADTEFDLGDGVRIHKTCSIGYTVFPFYADLPELVSFEQNVMLSDMAMYYAKHHGRNQAVFMSATSKVPTDEETIRHMVTSFEYASKQAYVTIEQVRQTDDDANVQTS</sequence>
<name>A0ABR6Y834_9BURK</name>
<feature type="transmembrane region" description="Helical" evidence="2">
    <location>
        <begin position="28"/>
        <end position="47"/>
    </location>
</feature>
<dbReference type="EMBL" id="JACOGA010000003">
    <property type="protein sequence ID" value="MBC3872778.1"/>
    <property type="molecule type" value="Genomic_DNA"/>
</dbReference>
<feature type="domain" description="GGDEF" evidence="3">
    <location>
        <begin position="959"/>
        <end position="1098"/>
    </location>
</feature>
<dbReference type="NCBIfam" id="TIGR00254">
    <property type="entry name" value="GGDEF"/>
    <property type="match status" value="1"/>
</dbReference>
<keyword evidence="2" id="KW-1133">Transmembrane helix</keyword>
<proteinExistence type="predicted"/>
<reference evidence="4 5" key="1">
    <citation type="submission" date="2020-08" db="EMBL/GenBank/DDBJ databases">
        <title>Novel species isolated from subtropical streams in China.</title>
        <authorList>
            <person name="Lu H."/>
        </authorList>
    </citation>
    <scope>NUCLEOTIDE SEQUENCE [LARGE SCALE GENOMIC DNA]</scope>
    <source>
        <strain evidence="4 5">LX15W</strain>
    </source>
</reference>
<protein>
    <recommendedName>
        <fullName evidence="1">diguanylate cyclase</fullName>
        <ecNumber evidence="1">2.7.7.65</ecNumber>
    </recommendedName>
</protein>
<dbReference type="SUPFAM" id="SSF63829">
    <property type="entry name" value="Calcium-dependent phosphotriesterase"/>
    <property type="match status" value="2"/>
</dbReference>
<dbReference type="PANTHER" id="PTHR45138:SF6">
    <property type="entry name" value="DIGUANYLATE CYCLASE DGCN"/>
    <property type="match status" value="1"/>
</dbReference>
<dbReference type="Proteomes" id="UP000624279">
    <property type="component" value="Unassembled WGS sequence"/>
</dbReference>
<keyword evidence="2" id="KW-0812">Transmembrane</keyword>
<keyword evidence="5" id="KW-1185">Reference proteome</keyword>
<dbReference type="InterPro" id="IPR015943">
    <property type="entry name" value="WD40/YVTN_repeat-like_dom_sf"/>
</dbReference>
<evidence type="ECO:0000313" key="5">
    <source>
        <dbReference type="Proteomes" id="UP000624279"/>
    </source>
</evidence>
<keyword evidence="2" id="KW-0472">Membrane</keyword>
<dbReference type="Pfam" id="PF00990">
    <property type="entry name" value="GGDEF"/>
    <property type="match status" value="1"/>
</dbReference>